<gene>
    <name evidence="1" type="ORF">PXEA_LOCUS2579</name>
</gene>
<evidence type="ECO:0000313" key="1">
    <source>
        <dbReference type="EMBL" id="VEL09139.1"/>
    </source>
</evidence>
<dbReference type="Proteomes" id="UP000784294">
    <property type="component" value="Unassembled WGS sequence"/>
</dbReference>
<dbReference type="AlphaFoldDB" id="A0A448WDJ9"/>
<organism evidence="1 2">
    <name type="scientific">Protopolystoma xenopodis</name>
    <dbReference type="NCBI Taxonomy" id="117903"/>
    <lineage>
        <taxon>Eukaryota</taxon>
        <taxon>Metazoa</taxon>
        <taxon>Spiralia</taxon>
        <taxon>Lophotrochozoa</taxon>
        <taxon>Platyhelminthes</taxon>
        <taxon>Monogenea</taxon>
        <taxon>Polyopisthocotylea</taxon>
        <taxon>Polystomatidea</taxon>
        <taxon>Polystomatidae</taxon>
        <taxon>Protopolystoma</taxon>
    </lineage>
</organism>
<sequence>MAKSRPHGVAKPKAPRLTGCIDVQLCVDSGWAGMNDFDLITRLLGFFNWVSTPDLARPFFTLEHPTHCYYAGAEWPTLGTVCWQAPDEFGRY</sequence>
<name>A0A448WDJ9_9PLAT</name>
<accession>A0A448WDJ9</accession>
<proteinExistence type="predicted"/>
<dbReference type="EMBL" id="CAAALY010005559">
    <property type="protein sequence ID" value="VEL09139.1"/>
    <property type="molecule type" value="Genomic_DNA"/>
</dbReference>
<dbReference type="OrthoDB" id="7984201at2759"/>
<keyword evidence="2" id="KW-1185">Reference proteome</keyword>
<comment type="caution">
    <text evidence="1">The sequence shown here is derived from an EMBL/GenBank/DDBJ whole genome shotgun (WGS) entry which is preliminary data.</text>
</comment>
<evidence type="ECO:0000313" key="2">
    <source>
        <dbReference type="Proteomes" id="UP000784294"/>
    </source>
</evidence>
<reference evidence="1" key="1">
    <citation type="submission" date="2018-11" db="EMBL/GenBank/DDBJ databases">
        <authorList>
            <consortium name="Pathogen Informatics"/>
        </authorList>
    </citation>
    <scope>NUCLEOTIDE SEQUENCE</scope>
</reference>
<protein>
    <submittedName>
        <fullName evidence="1">Uncharacterized protein</fullName>
    </submittedName>
</protein>